<keyword evidence="2" id="KW-0433">Leucine-rich repeat</keyword>
<feature type="domain" description="NB-ARC" evidence="7">
    <location>
        <begin position="160"/>
        <end position="331"/>
    </location>
</feature>
<dbReference type="EMBL" id="QGKV02000297">
    <property type="protein sequence ID" value="KAF3611428.1"/>
    <property type="molecule type" value="Genomic_DNA"/>
</dbReference>
<reference evidence="9 10" key="1">
    <citation type="journal article" date="2020" name="BMC Genomics">
        <title>Intraspecific diversification of the crop wild relative Brassica cretica Lam. using demographic model selection.</title>
        <authorList>
            <person name="Kioukis A."/>
            <person name="Michalopoulou V.A."/>
            <person name="Briers L."/>
            <person name="Pirintsos S."/>
            <person name="Studholme D.J."/>
            <person name="Pavlidis P."/>
            <person name="Sarris P.F."/>
        </authorList>
    </citation>
    <scope>NUCLEOTIDE SEQUENCE [LARGE SCALE GENOMIC DNA]</scope>
    <source>
        <strain evidence="10">cv. PFS-1207/04</strain>
    </source>
</reference>
<dbReference type="InterPro" id="IPR002182">
    <property type="entry name" value="NB-ARC"/>
</dbReference>
<dbReference type="InterPro" id="IPR027417">
    <property type="entry name" value="P-loop_NTPase"/>
</dbReference>
<dbReference type="PANTHER" id="PTHR33463">
    <property type="entry name" value="NB-ARC DOMAIN-CONTAINING PROTEIN-RELATED"/>
    <property type="match status" value="1"/>
</dbReference>
<evidence type="ECO:0000259" key="7">
    <source>
        <dbReference type="Pfam" id="PF00931"/>
    </source>
</evidence>
<dbReference type="InterPro" id="IPR050905">
    <property type="entry name" value="Plant_NBS-LRR"/>
</dbReference>
<keyword evidence="6" id="KW-0067">ATP-binding</keyword>
<keyword evidence="10" id="KW-1185">Reference proteome</keyword>
<dbReference type="InterPro" id="IPR058922">
    <property type="entry name" value="WHD_DRP"/>
</dbReference>
<comment type="caution">
    <text evidence="9">The sequence shown here is derived from an EMBL/GenBank/DDBJ whole genome shotgun (WGS) entry which is preliminary data.</text>
</comment>
<dbReference type="Pfam" id="PF23559">
    <property type="entry name" value="WHD_DRP"/>
    <property type="match status" value="1"/>
</dbReference>
<proteinExistence type="inferred from homology"/>
<evidence type="ECO:0000313" key="10">
    <source>
        <dbReference type="Proteomes" id="UP000266723"/>
    </source>
</evidence>
<evidence type="ECO:0000313" key="9">
    <source>
        <dbReference type="EMBL" id="KAF3611428.1"/>
    </source>
</evidence>
<dbReference type="Gene3D" id="3.40.50.300">
    <property type="entry name" value="P-loop containing nucleotide triphosphate hydrolases"/>
    <property type="match status" value="1"/>
</dbReference>
<dbReference type="Gene3D" id="1.10.8.430">
    <property type="entry name" value="Helical domain of apoptotic protease-activating factors"/>
    <property type="match status" value="1"/>
</dbReference>
<evidence type="ECO:0000256" key="6">
    <source>
        <dbReference type="ARBA" id="ARBA00022840"/>
    </source>
</evidence>
<gene>
    <name evidence="9" type="ORF">DY000_02045151</name>
</gene>
<evidence type="ECO:0000256" key="2">
    <source>
        <dbReference type="ARBA" id="ARBA00022614"/>
    </source>
</evidence>
<accession>A0ABQ7F5R3</accession>
<dbReference type="InterPro" id="IPR032675">
    <property type="entry name" value="LRR_dom_sf"/>
</dbReference>
<dbReference type="SUPFAM" id="SSF52540">
    <property type="entry name" value="P-loop containing nucleoside triphosphate hydrolases"/>
    <property type="match status" value="1"/>
</dbReference>
<evidence type="ECO:0000256" key="1">
    <source>
        <dbReference type="ARBA" id="ARBA00008894"/>
    </source>
</evidence>
<dbReference type="Proteomes" id="UP000266723">
    <property type="component" value="Unassembled WGS sequence"/>
</dbReference>
<organism evidence="9 10">
    <name type="scientific">Brassica cretica</name>
    <name type="common">Mustard</name>
    <dbReference type="NCBI Taxonomy" id="69181"/>
    <lineage>
        <taxon>Eukaryota</taxon>
        <taxon>Viridiplantae</taxon>
        <taxon>Streptophyta</taxon>
        <taxon>Embryophyta</taxon>
        <taxon>Tracheophyta</taxon>
        <taxon>Spermatophyta</taxon>
        <taxon>Magnoliopsida</taxon>
        <taxon>eudicotyledons</taxon>
        <taxon>Gunneridae</taxon>
        <taxon>Pentapetalae</taxon>
        <taxon>rosids</taxon>
        <taxon>malvids</taxon>
        <taxon>Brassicales</taxon>
        <taxon>Brassicaceae</taxon>
        <taxon>Brassiceae</taxon>
        <taxon>Brassica</taxon>
    </lineage>
</organism>
<evidence type="ECO:0000256" key="3">
    <source>
        <dbReference type="ARBA" id="ARBA00022737"/>
    </source>
</evidence>
<dbReference type="Pfam" id="PF00931">
    <property type="entry name" value="NB-ARC"/>
    <property type="match status" value="1"/>
</dbReference>
<dbReference type="InterPro" id="IPR042197">
    <property type="entry name" value="Apaf_helical"/>
</dbReference>
<name>A0ABQ7F5R3_BRACR</name>
<dbReference type="PANTHER" id="PTHR33463:SF220">
    <property type="entry name" value="NB-ARC DOMAIN-CONTAINING PROTEIN"/>
    <property type="match status" value="1"/>
</dbReference>
<sequence length="564" mass="64377">MGGCFSVSISCDQMVNQFSRWLCLKGSYIHNLAENLVSLEKAMGVLKAKRDDVQGRVHREEFTGHRQRLAQVQVWLTRILDIENQFNDLLSISKLELERLCMCGFCSKNLKLSYRYGKRVILVLKEVESLISQGEFDVVTEATPRSEVEELPTHPTIVGQETTLERVWNRLKKDTVGVVGLHGMGGVGKTTLLTQINNKFSKTGEGFDIVIWVEVSRNASVRKIQESIAKKLGLVGKEWDEKDDKERALDIHNVLRRKKFVLLLDDIWEKVNLSAVGVPYPSTENGCKVVFTTRSRDVCGRMGVYDPIEVTCLDPDKAWDLFKKKVGENTLESHSDIPKLARQVAEKCRGLPLALNVIGETMACKRTVQEWHLALDGEQAKSCFLYCSLLYHSFEKERLIYWICEGFIDEKEGRERAFNVGNEILWTLVRASLLEEDEYTSYLKIHDVVRDMGLWIASDLGKHKERCIAQTDIGLREVPKVKNWKDVRALSLMGTSIEKISESPDCPELTTLFLGSNERLTTISGDFIRSMPRLLVLDLSRCYNFNGLPEQISRLSSLRCHRRR</sequence>
<evidence type="ECO:0008006" key="11">
    <source>
        <dbReference type="Google" id="ProtNLM"/>
    </source>
</evidence>
<comment type="similarity">
    <text evidence="1">Belongs to the disease resistance NB-LRR family.</text>
</comment>
<evidence type="ECO:0000256" key="4">
    <source>
        <dbReference type="ARBA" id="ARBA00022741"/>
    </source>
</evidence>
<keyword evidence="4" id="KW-0547">Nucleotide-binding</keyword>
<evidence type="ECO:0000256" key="5">
    <source>
        <dbReference type="ARBA" id="ARBA00022821"/>
    </source>
</evidence>
<protein>
    <recommendedName>
        <fullName evidence="11">NB-ARC domain-containing protein</fullName>
    </recommendedName>
</protein>
<dbReference type="SUPFAM" id="SSF52058">
    <property type="entry name" value="L domain-like"/>
    <property type="match status" value="1"/>
</dbReference>
<feature type="domain" description="Disease resistance protein winged helix" evidence="8">
    <location>
        <begin position="392"/>
        <end position="452"/>
    </location>
</feature>
<keyword evidence="3" id="KW-0677">Repeat</keyword>
<dbReference type="PRINTS" id="PR00364">
    <property type="entry name" value="DISEASERSIST"/>
</dbReference>
<evidence type="ECO:0000259" key="8">
    <source>
        <dbReference type="Pfam" id="PF23559"/>
    </source>
</evidence>
<keyword evidence="5" id="KW-0611">Plant defense</keyword>
<dbReference type="Gene3D" id="3.80.10.10">
    <property type="entry name" value="Ribonuclease Inhibitor"/>
    <property type="match status" value="1"/>
</dbReference>